<keyword evidence="3" id="KW-1185">Reference proteome</keyword>
<dbReference type="PANTHER" id="PTHR33499:SF11">
    <property type="entry name" value="NO APICAL MERISTEM-ASSOCIATED C-TERMINAL DOMAIN-CONTAINING PROTEIN"/>
    <property type="match status" value="1"/>
</dbReference>
<accession>A0A2P6QNU2</accession>
<evidence type="ECO:0000256" key="1">
    <source>
        <dbReference type="SAM" id="MobiDB-lite"/>
    </source>
</evidence>
<dbReference type="EMBL" id="PDCK01000042">
    <property type="protein sequence ID" value="PRQ35854.1"/>
    <property type="molecule type" value="Genomic_DNA"/>
</dbReference>
<feature type="region of interest" description="Disordered" evidence="1">
    <location>
        <begin position="1"/>
        <end position="54"/>
    </location>
</feature>
<dbReference type="PANTHER" id="PTHR33499">
    <property type="entry name" value="OS12G0282400 PROTEIN-RELATED"/>
    <property type="match status" value="1"/>
</dbReference>
<gene>
    <name evidence="2" type="ORF">RchiOBHm_Chr4g0385011</name>
</gene>
<reference evidence="2 3" key="1">
    <citation type="journal article" date="2018" name="Nat. Genet.">
        <title>The Rosa genome provides new insights in the design of modern roses.</title>
        <authorList>
            <person name="Bendahmane M."/>
        </authorList>
    </citation>
    <scope>NUCLEOTIDE SEQUENCE [LARGE SCALE GENOMIC DNA]</scope>
    <source>
        <strain evidence="3">cv. Old Blush</strain>
    </source>
</reference>
<dbReference type="Pfam" id="PF03004">
    <property type="entry name" value="Transposase_24"/>
    <property type="match status" value="1"/>
</dbReference>
<feature type="region of interest" description="Disordered" evidence="1">
    <location>
        <begin position="372"/>
        <end position="391"/>
    </location>
</feature>
<dbReference type="Proteomes" id="UP000238479">
    <property type="component" value="Chromosome 4"/>
</dbReference>
<protein>
    <submittedName>
        <fullName evidence="2">Putative transposase, Ptta/En/Spm, plant</fullName>
    </submittedName>
</protein>
<dbReference type="AlphaFoldDB" id="A0A2P6QNU2"/>
<sequence>MRRSNVSNIQKPTTGNAPSKRSRVQTTDQPCPNVSRSTSGSAMSKRYRVQTTDQPCKNYVEDGLNSTIGTTTERTTTGVRISSRLQHQTANDQLLINVTTEEQNDNVMSASNQDPPTGPTKKVRGKTRGVNADKVLSQLNAKIPVTLTEQNGRPTGPYAEMLANEIGFTVRNHAPLNVEKWKKIPKIDVDKLVKRITNKFDIDMSLLWVERYVITTCQTVFCNFRYKLKKHFEKFSTIEEAIENKHDDVKTQEEWEFLCARFSSEKFQIRSEKNAINRSKLTHHHKAGSKSFMSHQEQIAAQTGEMQGAIDRFETEYKSTKKGWDLGAKAKWDEMIKMRTETTQPDGTRTMTDDEICAKVLGVKSGYIKGCGFGPRPPPSRVSHSSINEMSEKNKELQEQLQETQHLVGTQQQKIDAQNEVIQRLEEQAKKFEEFMANFSRQHPSS</sequence>
<proteinExistence type="predicted"/>
<dbReference type="InterPro" id="IPR004252">
    <property type="entry name" value="Probable_transposase_24"/>
</dbReference>
<dbReference type="Gramene" id="PRQ35854">
    <property type="protein sequence ID" value="PRQ35854"/>
    <property type="gene ID" value="RchiOBHm_Chr4g0385011"/>
</dbReference>
<dbReference type="OMA" id="YEERWIR"/>
<organism evidence="2 3">
    <name type="scientific">Rosa chinensis</name>
    <name type="common">China rose</name>
    <dbReference type="NCBI Taxonomy" id="74649"/>
    <lineage>
        <taxon>Eukaryota</taxon>
        <taxon>Viridiplantae</taxon>
        <taxon>Streptophyta</taxon>
        <taxon>Embryophyta</taxon>
        <taxon>Tracheophyta</taxon>
        <taxon>Spermatophyta</taxon>
        <taxon>Magnoliopsida</taxon>
        <taxon>eudicotyledons</taxon>
        <taxon>Gunneridae</taxon>
        <taxon>Pentapetalae</taxon>
        <taxon>rosids</taxon>
        <taxon>fabids</taxon>
        <taxon>Rosales</taxon>
        <taxon>Rosaceae</taxon>
        <taxon>Rosoideae</taxon>
        <taxon>Rosoideae incertae sedis</taxon>
        <taxon>Rosa</taxon>
    </lineage>
</organism>
<evidence type="ECO:0000313" key="2">
    <source>
        <dbReference type="EMBL" id="PRQ35854.1"/>
    </source>
</evidence>
<name>A0A2P6QNU2_ROSCH</name>
<feature type="compositionally biased region" description="Polar residues" evidence="1">
    <location>
        <begin position="1"/>
        <end position="42"/>
    </location>
</feature>
<evidence type="ECO:0000313" key="3">
    <source>
        <dbReference type="Proteomes" id="UP000238479"/>
    </source>
</evidence>
<comment type="caution">
    <text evidence="2">The sequence shown here is derived from an EMBL/GenBank/DDBJ whole genome shotgun (WGS) entry which is preliminary data.</text>
</comment>